<evidence type="ECO:0000313" key="5">
    <source>
        <dbReference type="Proteomes" id="UP000238220"/>
    </source>
</evidence>
<protein>
    <recommendedName>
        <fullName evidence="3">HTH tetR-type domain-containing protein</fullName>
    </recommendedName>
</protein>
<evidence type="ECO:0000256" key="2">
    <source>
        <dbReference type="PROSITE-ProRule" id="PRU00335"/>
    </source>
</evidence>
<dbReference type="GO" id="GO:0003677">
    <property type="term" value="F:DNA binding"/>
    <property type="evidence" value="ECO:0007669"/>
    <property type="project" value="UniProtKB-UniRule"/>
</dbReference>
<keyword evidence="1 2" id="KW-0238">DNA-binding</keyword>
<keyword evidence="5" id="KW-1185">Reference proteome</keyword>
<evidence type="ECO:0000256" key="1">
    <source>
        <dbReference type="ARBA" id="ARBA00023125"/>
    </source>
</evidence>
<organism evidence="4 5">
    <name type="scientific">Solimonas fluminis</name>
    <dbReference type="NCBI Taxonomy" id="2086571"/>
    <lineage>
        <taxon>Bacteria</taxon>
        <taxon>Pseudomonadati</taxon>
        <taxon>Pseudomonadota</taxon>
        <taxon>Gammaproteobacteria</taxon>
        <taxon>Nevskiales</taxon>
        <taxon>Nevskiaceae</taxon>
        <taxon>Solimonas</taxon>
    </lineage>
</organism>
<dbReference type="InterPro" id="IPR001647">
    <property type="entry name" value="HTH_TetR"/>
</dbReference>
<name>A0A2S5TL70_9GAMM</name>
<dbReference type="PROSITE" id="PS50977">
    <property type="entry name" value="HTH_TETR_2"/>
    <property type="match status" value="1"/>
</dbReference>
<dbReference type="PANTHER" id="PTHR47752:SF1">
    <property type="entry name" value="HTH-TYPE TRANSCRIPTIONAL REPRESSOR FABR"/>
    <property type="match status" value="1"/>
</dbReference>
<reference evidence="4 5" key="1">
    <citation type="submission" date="2018-02" db="EMBL/GenBank/DDBJ databases">
        <title>Genome sequencing of Solimonas sp. HR-BB.</title>
        <authorList>
            <person name="Lee Y."/>
            <person name="Jeon C.O."/>
        </authorList>
    </citation>
    <scope>NUCLEOTIDE SEQUENCE [LARGE SCALE GENOMIC DNA]</scope>
    <source>
        <strain evidence="4 5">HR-BB</strain>
    </source>
</reference>
<dbReference type="RefSeq" id="WP_104228474.1">
    <property type="nucleotide sequence ID" value="NZ_PSNW01000001.1"/>
</dbReference>
<evidence type="ECO:0000313" key="4">
    <source>
        <dbReference type="EMBL" id="PPE75508.1"/>
    </source>
</evidence>
<dbReference type="AlphaFoldDB" id="A0A2S5TL70"/>
<dbReference type="EMBL" id="PSNW01000001">
    <property type="protein sequence ID" value="PPE75508.1"/>
    <property type="molecule type" value="Genomic_DNA"/>
</dbReference>
<sequence>METDGPTQPGGKQRLIEAAFRLAARNGNSLSSLGLRELAREAGLNHNTFYRHFETLEDLGHAAAAEVAGKFMAAMKEIRRNAARHADASVGAAEYFLDWARDNSSVLRIGVRELHNAESPMRKAMQRVIHEIATESVDQITSMKLVPGAKPDALLQATTSITYYMCYRALDYLESPRQRRVIRDDLVSYMRAQFLGRLALQQAAKKPFEA</sequence>
<dbReference type="Pfam" id="PF00440">
    <property type="entry name" value="TetR_N"/>
    <property type="match status" value="1"/>
</dbReference>
<comment type="caution">
    <text evidence="4">The sequence shown here is derived from an EMBL/GenBank/DDBJ whole genome shotgun (WGS) entry which is preliminary data.</text>
</comment>
<feature type="domain" description="HTH tetR-type" evidence="3">
    <location>
        <begin position="9"/>
        <end position="71"/>
    </location>
</feature>
<dbReference type="SUPFAM" id="SSF46689">
    <property type="entry name" value="Homeodomain-like"/>
    <property type="match status" value="1"/>
</dbReference>
<dbReference type="Proteomes" id="UP000238220">
    <property type="component" value="Unassembled WGS sequence"/>
</dbReference>
<proteinExistence type="predicted"/>
<dbReference type="OrthoDB" id="8617654at2"/>
<accession>A0A2S5TL70</accession>
<dbReference type="InterPro" id="IPR050692">
    <property type="entry name" value="HTH_transcr_repressor_FabR"/>
</dbReference>
<dbReference type="Gene3D" id="1.10.357.10">
    <property type="entry name" value="Tetracycline Repressor, domain 2"/>
    <property type="match status" value="1"/>
</dbReference>
<evidence type="ECO:0000259" key="3">
    <source>
        <dbReference type="PROSITE" id="PS50977"/>
    </source>
</evidence>
<dbReference type="PANTHER" id="PTHR47752">
    <property type="entry name" value="HTH-TYPE TRANSCRIPTIONAL REPRESSOR FABR"/>
    <property type="match status" value="1"/>
</dbReference>
<feature type="DNA-binding region" description="H-T-H motif" evidence="2">
    <location>
        <begin position="34"/>
        <end position="53"/>
    </location>
</feature>
<gene>
    <name evidence="4" type="ORF">C3942_01040</name>
</gene>
<dbReference type="Gene3D" id="1.10.10.60">
    <property type="entry name" value="Homeodomain-like"/>
    <property type="match status" value="1"/>
</dbReference>
<dbReference type="InterPro" id="IPR009057">
    <property type="entry name" value="Homeodomain-like_sf"/>
</dbReference>